<gene>
    <name evidence="8" type="ORF">VFH_III078440</name>
</gene>
<evidence type="ECO:0000313" key="9">
    <source>
        <dbReference type="Proteomes" id="UP001157006"/>
    </source>
</evidence>
<keyword evidence="4 5" id="KW-0539">Nucleus</keyword>
<evidence type="ECO:0000256" key="5">
    <source>
        <dbReference type="RuleBase" id="RU367031"/>
    </source>
</evidence>
<dbReference type="GO" id="GO:0005634">
    <property type="term" value="C:nucleus"/>
    <property type="evidence" value="ECO:0007669"/>
    <property type="project" value="UniProtKB-SubCell"/>
</dbReference>
<dbReference type="PROSITE" id="PS51742">
    <property type="entry name" value="PPC"/>
    <property type="match status" value="1"/>
</dbReference>
<dbReference type="CDD" id="cd11378">
    <property type="entry name" value="DUF296"/>
    <property type="match status" value="1"/>
</dbReference>
<keyword evidence="2 5" id="KW-0238">DNA-binding</keyword>
<evidence type="ECO:0000256" key="4">
    <source>
        <dbReference type="ARBA" id="ARBA00023242"/>
    </source>
</evidence>
<organism evidence="8 9">
    <name type="scientific">Vicia faba</name>
    <name type="common">Broad bean</name>
    <name type="synonym">Faba vulgaris</name>
    <dbReference type="NCBI Taxonomy" id="3906"/>
    <lineage>
        <taxon>Eukaryota</taxon>
        <taxon>Viridiplantae</taxon>
        <taxon>Streptophyta</taxon>
        <taxon>Embryophyta</taxon>
        <taxon>Tracheophyta</taxon>
        <taxon>Spermatophyta</taxon>
        <taxon>Magnoliopsida</taxon>
        <taxon>eudicotyledons</taxon>
        <taxon>Gunneridae</taxon>
        <taxon>Pentapetalae</taxon>
        <taxon>rosids</taxon>
        <taxon>fabids</taxon>
        <taxon>Fabales</taxon>
        <taxon>Fabaceae</taxon>
        <taxon>Papilionoideae</taxon>
        <taxon>50 kb inversion clade</taxon>
        <taxon>NPAAA clade</taxon>
        <taxon>Hologalegina</taxon>
        <taxon>IRL clade</taxon>
        <taxon>Fabeae</taxon>
        <taxon>Vicia</taxon>
    </lineage>
</organism>
<dbReference type="SUPFAM" id="SSF117856">
    <property type="entry name" value="AF0104/ALDC/Ptd012-like"/>
    <property type="match status" value="1"/>
</dbReference>
<dbReference type="Proteomes" id="UP001157006">
    <property type="component" value="Chromosome 3"/>
</dbReference>
<evidence type="ECO:0000256" key="6">
    <source>
        <dbReference type="SAM" id="MobiDB-lite"/>
    </source>
</evidence>
<feature type="compositionally biased region" description="Polar residues" evidence="6">
    <location>
        <begin position="25"/>
        <end position="46"/>
    </location>
</feature>
<reference evidence="8 9" key="1">
    <citation type="submission" date="2023-01" db="EMBL/GenBank/DDBJ databases">
        <authorList>
            <person name="Kreplak J."/>
        </authorList>
    </citation>
    <scope>NUCLEOTIDE SEQUENCE [LARGE SCALE GENOMIC DNA]</scope>
</reference>
<evidence type="ECO:0000313" key="8">
    <source>
        <dbReference type="EMBL" id="CAI8603257.1"/>
    </source>
</evidence>
<dbReference type="InterPro" id="IPR005175">
    <property type="entry name" value="PPC_dom"/>
</dbReference>
<evidence type="ECO:0000256" key="2">
    <source>
        <dbReference type="ARBA" id="ARBA00023125"/>
    </source>
</evidence>
<evidence type="ECO:0000256" key="3">
    <source>
        <dbReference type="ARBA" id="ARBA00023163"/>
    </source>
</evidence>
<protein>
    <recommendedName>
        <fullName evidence="5">AT-hook motif nuclear-localized protein</fullName>
    </recommendedName>
</protein>
<dbReference type="PANTHER" id="PTHR31500:SF68">
    <property type="entry name" value="AT-HOOK MOTIF NUCLEAR-LOCALIZED PROTEIN 14"/>
    <property type="match status" value="1"/>
</dbReference>
<dbReference type="Pfam" id="PF03479">
    <property type="entry name" value="PCC"/>
    <property type="match status" value="1"/>
</dbReference>
<feature type="region of interest" description="Disordered" evidence="6">
    <location>
        <begin position="25"/>
        <end position="65"/>
    </location>
</feature>
<dbReference type="AlphaFoldDB" id="A0AAV1A496"/>
<keyword evidence="9" id="KW-1185">Reference proteome</keyword>
<keyword evidence="3 5" id="KW-0804">Transcription</keyword>
<dbReference type="PANTHER" id="PTHR31500">
    <property type="entry name" value="AT-HOOK MOTIF NUCLEAR-LOCALIZED PROTEIN 9"/>
    <property type="match status" value="1"/>
</dbReference>
<accession>A0AAV1A496</accession>
<proteinExistence type="predicted"/>
<feature type="region of interest" description="Disordered" evidence="6">
    <location>
        <begin position="232"/>
        <end position="258"/>
    </location>
</feature>
<name>A0AAV1A496_VICFA</name>
<sequence>MEPNVNNTNLLTSLFEHQTVTPVTVNASPVNGSTTDGSHSNLLSVTDNKKKRGRPRKYESPQEGLAARKAAAAAAAAAAATSPAPATSFSSLNLNKQKKFHSSSLGNLRENFNLHIVTVLAGEDIGQNIMSLMQKHSRCEMCILSASGSISSATLRQPATAGGNITYEGRFDIISLTGSYVRNEHEGRSGGLSVCLAHSDGQLVGGSIAGPLKAASQVQVIAGTFSIEPKDTGASIKGNTSTSKLPSPVGDPTSGLGFRPALNSSNGNAIPGNKEHQPIGGSHFMSPQYGVNVVPFHPSDWGSRPDSRNAGFELIGRTGHEAHHSPENGAYS</sequence>
<comment type="domain">
    <text evidence="5">The PPC domain mediates interactions between AHL proteins.</text>
</comment>
<dbReference type="Gene3D" id="3.30.1330.80">
    <property type="entry name" value="Hypothetical protein, similar to alpha- acetolactate decarboxylase, domain 2"/>
    <property type="match status" value="1"/>
</dbReference>
<dbReference type="InterPro" id="IPR039605">
    <property type="entry name" value="AHL"/>
</dbReference>
<evidence type="ECO:0000256" key="1">
    <source>
        <dbReference type="ARBA" id="ARBA00023015"/>
    </source>
</evidence>
<dbReference type="EMBL" id="OX451738">
    <property type="protein sequence ID" value="CAI8603257.1"/>
    <property type="molecule type" value="Genomic_DNA"/>
</dbReference>
<evidence type="ECO:0000259" key="7">
    <source>
        <dbReference type="PROSITE" id="PS51742"/>
    </source>
</evidence>
<dbReference type="GO" id="GO:0003680">
    <property type="term" value="F:minor groove of adenine-thymine-rich DNA binding"/>
    <property type="evidence" value="ECO:0007669"/>
    <property type="project" value="UniProtKB-UniRule"/>
</dbReference>
<comment type="function">
    <text evidence="5">Transcription factor that specifically binds AT-rich DNA sequences related to the nuclear matrix attachment regions (MARs).</text>
</comment>
<comment type="subcellular location">
    <subcellularLocation>
        <location evidence="5">Nucleus</location>
    </subcellularLocation>
</comment>
<feature type="domain" description="PPC" evidence="7">
    <location>
        <begin position="109"/>
        <end position="248"/>
    </location>
</feature>
<keyword evidence="1 5" id="KW-0805">Transcription regulation</keyword>